<accession>A0A6G1IUB0</accession>
<feature type="transmembrane region" description="Helical" evidence="1">
    <location>
        <begin position="46"/>
        <end position="63"/>
    </location>
</feature>
<feature type="transmembrane region" description="Helical" evidence="1">
    <location>
        <begin position="83"/>
        <end position="104"/>
    </location>
</feature>
<keyword evidence="1" id="KW-0472">Membrane</keyword>
<reference evidence="2" key="1">
    <citation type="journal article" date="2020" name="Stud. Mycol.">
        <title>101 Dothideomycetes genomes: a test case for predicting lifestyles and emergence of pathogens.</title>
        <authorList>
            <person name="Haridas S."/>
            <person name="Albert R."/>
            <person name="Binder M."/>
            <person name="Bloem J."/>
            <person name="Labutti K."/>
            <person name="Salamov A."/>
            <person name="Andreopoulos B."/>
            <person name="Baker S."/>
            <person name="Barry K."/>
            <person name="Bills G."/>
            <person name="Bluhm B."/>
            <person name="Cannon C."/>
            <person name="Castanera R."/>
            <person name="Culley D."/>
            <person name="Daum C."/>
            <person name="Ezra D."/>
            <person name="Gonzalez J."/>
            <person name="Henrissat B."/>
            <person name="Kuo A."/>
            <person name="Liang C."/>
            <person name="Lipzen A."/>
            <person name="Lutzoni F."/>
            <person name="Magnuson J."/>
            <person name="Mondo S."/>
            <person name="Nolan M."/>
            <person name="Ohm R."/>
            <person name="Pangilinan J."/>
            <person name="Park H.-J."/>
            <person name="Ramirez L."/>
            <person name="Alfaro M."/>
            <person name="Sun H."/>
            <person name="Tritt A."/>
            <person name="Yoshinaga Y."/>
            <person name="Zwiers L.-H."/>
            <person name="Turgeon B."/>
            <person name="Goodwin S."/>
            <person name="Spatafora J."/>
            <person name="Crous P."/>
            <person name="Grigoriev I."/>
        </authorList>
    </citation>
    <scope>NUCLEOTIDE SEQUENCE</scope>
    <source>
        <strain evidence="2">CBS 122367</strain>
    </source>
</reference>
<evidence type="ECO:0000313" key="3">
    <source>
        <dbReference type="Proteomes" id="UP000799291"/>
    </source>
</evidence>
<feature type="transmembrane region" description="Helical" evidence="1">
    <location>
        <begin position="125"/>
        <end position="145"/>
    </location>
</feature>
<protein>
    <submittedName>
        <fullName evidence="2">Uncharacterized protein</fullName>
    </submittedName>
</protein>
<gene>
    <name evidence="2" type="ORF">K458DRAFT_391915</name>
</gene>
<name>A0A6G1IUB0_9PLEO</name>
<evidence type="ECO:0000256" key="1">
    <source>
        <dbReference type="SAM" id="Phobius"/>
    </source>
</evidence>
<feature type="transmembrane region" description="Helical" evidence="1">
    <location>
        <begin position="6"/>
        <end position="25"/>
    </location>
</feature>
<proteinExistence type="predicted"/>
<dbReference type="AlphaFoldDB" id="A0A6G1IUB0"/>
<dbReference type="Proteomes" id="UP000799291">
    <property type="component" value="Unassembled WGS sequence"/>
</dbReference>
<keyword evidence="1" id="KW-0812">Transmembrane</keyword>
<dbReference type="EMBL" id="MU005591">
    <property type="protein sequence ID" value="KAF2681531.1"/>
    <property type="molecule type" value="Genomic_DNA"/>
</dbReference>
<evidence type="ECO:0000313" key="2">
    <source>
        <dbReference type="EMBL" id="KAF2681531.1"/>
    </source>
</evidence>
<keyword evidence="3" id="KW-1185">Reference proteome</keyword>
<sequence>MGVISAIRSCGIWTLGALGFCCWPLKRVYAKCPEREPCTEMSDDAFSKYIFLLTTVTIVFGWIQLGTEIGNPKEPVTQKSLRISLIFATIGFAIAMLAHTAYEVSRFRLLWNRSTIARGTSYRDAIWTSAPWAIINAVVLVAWIWNLALWPPSPRPMWFFMSVVMSVWSAMLWWDLWKTYKAREALKARRTAGTTCDAIPLTDMGNRVRPRHGAEVDLRRHSV</sequence>
<keyword evidence="1" id="KW-1133">Transmembrane helix</keyword>
<organism evidence="2 3">
    <name type="scientific">Lentithecium fluviatile CBS 122367</name>
    <dbReference type="NCBI Taxonomy" id="1168545"/>
    <lineage>
        <taxon>Eukaryota</taxon>
        <taxon>Fungi</taxon>
        <taxon>Dikarya</taxon>
        <taxon>Ascomycota</taxon>
        <taxon>Pezizomycotina</taxon>
        <taxon>Dothideomycetes</taxon>
        <taxon>Pleosporomycetidae</taxon>
        <taxon>Pleosporales</taxon>
        <taxon>Massarineae</taxon>
        <taxon>Lentitheciaceae</taxon>
        <taxon>Lentithecium</taxon>
    </lineage>
</organism>
<feature type="transmembrane region" description="Helical" evidence="1">
    <location>
        <begin position="157"/>
        <end position="177"/>
    </location>
</feature>